<proteinExistence type="predicted"/>
<evidence type="ECO:0000313" key="1">
    <source>
        <dbReference type="EnsemblMetazoa" id="RPRC007803-PA"/>
    </source>
</evidence>
<sequence>MEPYNILAFFKTLRSLWDTELDSVQSELKDLKNTRILEILKKQTTLGTITLWFRLYQPKEPRSLMILCSRDSSMDSSMMPHRGNIKTPSFIDQS</sequence>
<dbReference type="AlphaFoldDB" id="T1HUT3"/>
<evidence type="ECO:0000313" key="2">
    <source>
        <dbReference type="Proteomes" id="UP000015103"/>
    </source>
</evidence>
<dbReference type="VEuPathDB" id="VectorBase:RPRC007803"/>
<dbReference type="Proteomes" id="UP000015103">
    <property type="component" value="Unassembled WGS sequence"/>
</dbReference>
<keyword evidence="2" id="KW-1185">Reference proteome</keyword>
<name>T1HUT3_RHOPR</name>
<protein>
    <submittedName>
        <fullName evidence="1">Uncharacterized protein</fullName>
    </submittedName>
</protein>
<dbReference type="EMBL" id="ACPB03009296">
    <property type="status" value="NOT_ANNOTATED_CDS"/>
    <property type="molecule type" value="Genomic_DNA"/>
</dbReference>
<reference evidence="1" key="1">
    <citation type="submission" date="2015-05" db="UniProtKB">
        <authorList>
            <consortium name="EnsemblMetazoa"/>
        </authorList>
    </citation>
    <scope>IDENTIFICATION</scope>
</reference>
<dbReference type="HOGENOM" id="CLU_2388942_0_0_1"/>
<dbReference type="EnsemblMetazoa" id="RPRC007803-RA">
    <property type="protein sequence ID" value="RPRC007803-PA"/>
    <property type="gene ID" value="RPRC007803"/>
</dbReference>
<organism evidence="1 2">
    <name type="scientific">Rhodnius prolixus</name>
    <name type="common">Triatomid bug</name>
    <dbReference type="NCBI Taxonomy" id="13249"/>
    <lineage>
        <taxon>Eukaryota</taxon>
        <taxon>Metazoa</taxon>
        <taxon>Ecdysozoa</taxon>
        <taxon>Arthropoda</taxon>
        <taxon>Hexapoda</taxon>
        <taxon>Insecta</taxon>
        <taxon>Pterygota</taxon>
        <taxon>Neoptera</taxon>
        <taxon>Paraneoptera</taxon>
        <taxon>Hemiptera</taxon>
        <taxon>Heteroptera</taxon>
        <taxon>Panheteroptera</taxon>
        <taxon>Cimicomorpha</taxon>
        <taxon>Reduviidae</taxon>
        <taxon>Triatominae</taxon>
        <taxon>Rhodnius</taxon>
    </lineage>
</organism>
<accession>T1HUT3</accession>
<dbReference type="EMBL" id="ACPB03009297">
    <property type="status" value="NOT_ANNOTATED_CDS"/>
    <property type="molecule type" value="Genomic_DNA"/>
</dbReference>
<dbReference type="InParanoid" id="T1HUT3"/>